<dbReference type="AlphaFoldDB" id="A0A370TM76"/>
<comment type="caution">
    <text evidence="2">The sequence shown here is derived from an EMBL/GenBank/DDBJ whole genome shotgun (WGS) entry which is preliminary data.</text>
</comment>
<dbReference type="EMBL" id="NPIC01000004">
    <property type="protein sequence ID" value="RDL36626.1"/>
    <property type="molecule type" value="Genomic_DNA"/>
</dbReference>
<protein>
    <submittedName>
        <fullName evidence="2">Uncharacterized protein</fullName>
    </submittedName>
</protein>
<dbReference type="OrthoDB" id="1896086at2759"/>
<proteinExistence type="predicted"/>
<organism evidence="2 3">
    <name type="scientific">Venustampulla echinocandica</name>
    <dbReference type="NCBI Taxonomy" id="2656787"/>
    <lineage>
        <taxon>Eukaryota</taxon>
        <taxon>Fungi</taxon>
        <taxon>Dikarya</taxon>
        <taxon>Ascomycota</taxon>
        <taxon>Pezizomycotina</taxon>
        <taxon>Leotiomycetes</taxon>
        <taxon>Helotiales</taxon>
        <taxon>Pleuroascaceae</taxon>
        <taxon>Venustampulla</taxon>
    </lineage>
</organism>
<gene>
    <name evidence="2" type="ORF">BP5553_05978</name>
</gene>
<sequence>MGTTLERAEGSELRQPSPGKAFYTIFPKKGTETSKSSEFVKNIVGTDLLPWTNLQEQLISWTVEASPDEVTLMRNYDDIEKVVPYPMEPPAQPGTPRTVPRTGRRDVAENPPTVHGYFVFPKDGKNKDETDKTELFLQQLFGAEHIEPPFRFDDEDEGLLYWLVENSNESQRDQAAKDPGVKVIEPNKASFYRLRTARNLPPDNLHPLPLPTAKLSNTIENRDISNSTY</sequence>
<reference evidence="2 3" key="1">
    <citation type="journal article" date="2018" name="IMA Fungus">
        <title>IMA Genome-F 9: Draft genome sequence of Annulohypoxylon stygium, Aspergillus mulundensis, Berkeleyomyces basicola (syn. Thielaviopsis basicola), Ceratocystis smalleyi, two Cercospora beticola strains, Coleophoma cylindrospora, Fusarium fracticaudum, Phialophora cf. hyalina, and Morchella septimelata.</title>
        <authorList>
            <person name="Wingfield B.D."/>
            <person name="Bills G.F."/>
            <person name="Dong Y."/>
            <person name="Huang W."/>
            <person name="Nel W.J."/>
            <person name="Swalarsk-Parry B.S."/>
            <person name="Vaghefi N."/>
            <person name="Wilken P.M."/>
            <person name="An Z."/>
            <person name="de Beer Z.W."/>
            <person name="De Vos L."/>
            <person name="Chen L."/>
            <person name="Duong T.A."/>
            <person name="Gao Y."/>
            <person name="Hammerbacher A."/>
            <person name="Kikkert J.R."/>
            <person name="Li Y."/>
            <person name="Li H."/>
            <person name="Li K."/>
            <person name="Li Q."/>
            <person name="Liu X."/>
            <person name="Ma X."/>
            <person name="Naidoo K."/>
            <person name="Pethybridge S.J."/>
            <person name="Sun J."/>
            <person name="Steenkamp E.T."/>
            <person name="van der Nest M.A."/>
            <person name="van Wyk S."/>
            <person name="Wingfield M.J."/>
            <person name="Xiong C."/>
            <person name="Yue Q."/>
            <person name="Zhang X."/>
        </authorList>
    </citation>
    <scope>NUCLEOTIDE SEQUENCE [LARGE SCALE GENOMIC DNA]</scope>
    <source>
        <strain evidence="2 3">BP 5553</strain>
    </source>
</reference>
<accession>A0A370TM76</accession>
<dbReference type="RefSeq" id="XP_031869282.1">
    <property type="nucleotide sequence ID" value="XM_032014601.1"/>
</dbReference>
<name>A0A370TM76_9HELO</name>
<evidence type="ECO:0000256" key="1">
    <source>
        <dbReference type="SAM" id="MobiDB-lite"/>
    </source>
</evidence>
<dbReference type="Proteomes" id="UP000254866">
    <property type="component" value="Unassembled WGS sequence"/>
</dbReference>
<dbReference type="STRING" id="2656787.A0A370TM76"/>
<evidence type="ECO:0000313" key="3">
    <source>
        <dbReference type="Proteomes" id="UP000254866"/>
    </source>
</evidence>
<keyword evidence="3" id="KW-1185">Reference proteome</keyword>
<evidence type="ECO:0000313" key="2">
    <source>
        <dbReference type="EMBL" id="RDL36626.1"/>
    </source>
</evidence>
<feature type="region of interest" description="Disordered" evidence="1">
    <location>
        <begin position="84"/>
        <end position="115"/>
    </location>
</feature>
<dbReference type="GeneID" id="43598827"/>